<evidence type="ECO:0000256" key="2">
    <source>
        <dbReference type="ARBA" id="ARBA00009347"/>
    </source>
</evidence>
<dbReference type="AlphaFoldDB" id="A0A917X9W6"/>
<dbReference type="Pfam" id="PF02771">
    <property type="entry name" value="Acyl-CoA_dh_N"/>
    <property type="match status" value="1"/>
</dbReference>
<comment type="caution">
    <text evidence="8">The sequence shown here is derived from an EMBL/GenBank/DDBJ whole genome shotgun (WGS) entry which is preliminary data.</text>
</comment>
<dbReference type="InterPro" id="IPR036250">
    <property type="entry name" value="AcylCo_DH-like_C"/>
</dbReference>
<dbReference type="SUPFAM" id="SSF47203">
    <property type="entry name" value="Acyl-CoA dehydrogenase C-terminal domain-like"/>
    <property type="match status" value="1"/>
</dbReference>
<reference evidence="8" key="2">
    <citation type="submission" date="2020-09" db="EMBL/GenBank/DDBJ databases">
        <authorList>
            <person name="Sun Q."/>
            <person name="Zhou Y."/>
        </authorList>
    </citation>
    <scope>NUCLEOTIDE SEQUENCE</scope>
    <source>
        <strain evidence="8">CGMCC 4.7110</strain>
    </source>
</reference>
<reference evidence="8" key="1">
    <citation type="journal article" date="2014" name="Int. J. Syst. Evol. Microbiol.">
        <title>Complete genome sequence of Corynebacterium casei LMG S-19264T (=DSM 44701T), isolated from a smear-ripened cheese.</title>
        <authorList>
            <consortium name="US DOE Joint Genome Institute (JGI-PGF)"/>
            <person name="Walter F."/>
            <person name="Albersmeier A."/>
            <person name="Kalinowski J."/>
            <person name="Ruckert C."/>
        </authorList>
    </citation>
    <scope>NUCLEOTIDE SEQUENCE</scope>
    <source>
        <strain evidence="8">CGMCC 4.7110</strain>
    </source>
</reference>
<dbReference type="InterPro" id="IPR037069">
    <property type="entry name" value="AcylCoA_DH/ox_N_sf"/>
</dbReference>
<evidence type="ECO:0000259" key="6">
    <source>
        <dbReference type="Pfam" id="PF00441"/>
    </source>
</evidence>
<dbReference type="EMBL" id="BMML01000003">
    <property type="protein sequence ID" value="GGM98400.1"/>
    <property type="molecule type" value="Genomic_DNA"/>
</dbReference>
<dbReference type="Gene3D" id="1.20.140.10">
    <property type="entry name" value="Butyryl-CoA Dehydrogenase, subunit A, domain 3"/>
    <property type="match status" value="1"/>
</dbReference>
<keyword evidence="5" id="KW-0560">Oxidoreductase</keyword>
<evidence type="ECO:0000313" key="8">
    <source>
        <dbReference type="EMBL" id="GGM98400.1"/>
    </source>
</evidence>
<proteinExistence type="inferred from homology"/>
<evidence type="ECO:0000259" key="7">
    <source>
        <dbReference type="Pfam" id="PF02771"/>
    </source>
</evidence>
<dbReference type="Gene3D" id="1.10.540.10">
    <property type="entry name" value="Acyl-CoA dehydrogenase/oxidase, N-terminal domain"/>
    <property type="match status" value="1"/>
</dbReference>
<protein>
    <submittedName>
        <fullName evidence="8">Acyl-CoA dehydrogenase</fullName>
    </submittedName>
</protein>
<keyword evidence="9" id="KW-1185">Reference proteome</keyword>
<dbReference type="InterPro" id="IPR009100">
    <property type="entry name" value="AcylCoA_DH/oxidase_NM_dom_sf"/>
</dbReference>
<feature type="domain" description="Acyl-CoA dehydrogenase/oxidase C-terminal" evidence="6">
    <location>
        <begin position="184"/>
        <end position="304"/>
    </location>
</feature>
<evidence type="ECO:0000256" key="1">
    <source>
        <dbReference type="ARBA" id="ARBA00001974"/>
    </source>
</evidence>
<dbReference type="SUPFAM" id="SSF56645">
    <property type="entry name" value="Acyl-CoA dehydrogenase NM domain-like"/>
    <property type="match status" value="1"/>
</dbReference>
<comment type="cofactor">
    <cofactor evidence="1">
        <name>FAD</name>
        <dbReference type="ChEBI" id="CHEBI:57692"/>
    </cofactor>
</comment>
<dbReference type="InterPro" id="IPR009075">
    <property type="entry name" value="AcylCo_DH/oxidase_C"/>
</dbReference>
<dbReference type="RefSeq" id="WP_189262165.1">
    <property type="nucleotide sequence ID" value="NZ_BMML01000003.1"/>
</dbReference>
<dbReference type="GO" id="GO:0003995">
    <property type="term" value="F:acyl-CoA dehydrogenase activity"/>
    <property type="evidence" value="ECO:0007669"/>
    <property type="project" value="TreeGrafter"/>
</dbReference>
<name>A0A917X9W6_9ACTN</name>
<evidence type="ECO:0000313" key="9">
    <source>
        <dbReference type="Proteomes" id="UP000653411"/>
    </source>
</evidence>
<evidence type="ECO:0000256" key="5">
    <source>
        <dbReference type="ARBA" id="ARBA00023002"/>
    </source>
</evidence>
<dbReference type="PANTHER" id="PTHR43884">
    <property type="entry name" value="ACYL-COA DEHYDROGENASE"/>
    <property type="match status" value="1"/>
</dbReference>
<gene>
    <name evidence="8" type="primary">acd</name>
    <name evidence="8" type="ORF">GCM10011578_019260</name>
</gene>
<keyword evidence="3" id="KW-0285">Flavoprotein</keyword>
<dbReference type="GO" id="GO:0050660">
    <property type="term" value="F:flavin adenine dinucleotide binding"/>
    <property type="evidence" value="ECO:0007669"/>
    <property type="project" value="InterPro"/>
</dbReference>
<evidence type="ECO:0000256" key="4">
    <source>
        <dbReference type="ARBA" id="ARBA00022827"/>
    </source>
</evidence>
<keyword evidence="4" id="KW-0274">FAD</keyword>
<dbReference type="PANTHER" id="PTHR43884:SF20">
    <property type="entry name" value="ACYL-COA DEHYDROGENASE FADE28"/>
    <property type="match status" value="1"/>
</dbReference>
<evidence type="ECO:0000256" key="3">
    <source>
        <dbReference type="ARBA" id="ARBA00022630"/>
    </source>
</evidence>
<sequence length="325" mass="34614">MTNLAPSQEQQGIAAASATFLAEQLPLTRVRELAAVPGGDAVDDATWRRCADLGWLALSLSEDAGGLGLGLAEEVMLFQQLGRRLAPGPFRSSVLGARVAARGGDAALATAIGEGRRRVGMRLGELVIDARPGDLLLELDETGGRLHDVETTERVEGVDPGTRFAKATTGAPVVRCDDVLLVARARVLLAAELLGITEAVRDMSADYARTRVQFGKAIGAFQAVKHRCADMAVAAYVTRAQLFQAALLVEAGTAQADFHAASAYLLAVQGAKRSTADNIQNHGGIGYTWEHDAHLYLKRALLLEHLLETSRATHRAVLAPARHEF</sequence>
<accession>A0A917X9W6</accession>
<dbReference type="Pfam" id="PF00441">
    <property type="entry name" value="Acyl-CoA_dh_1"/>
    <property type="match status" value="1"/>
</dbReference>
<organism evidence="8 9">
    <name type="scientific">Streptomyces fuscichromogenes</name>
    <dbReference type="NCBI Taxonomy" id="1324013"/>
    <lineage>
        <taxon>Bacteria</taxon>
        <taxon>Bacillati</taxon>
        <taxon>Actinomycetota</taxon>
        <taxon>Actinomycetes</taxon>
        <taxon>Kitasatosporales</taxon>
        <taxon>Streptomycetaceae</taxon>
        <taxon>Streptomyces</taxon>
    </lineage>
</organism>
<dbReference type="InterPro" id="IPR013786">
    <property type="entry name" value="AcylCoA_DH/ox_N"/>
</dbReference>
<dbReference type="Proteomes" id="UP000653411">
    <property type="component" value="Unassembled WGS sequence"/>
</dbReference>
<feature type="domain" description="Acyl-CoA dehydrogenase/oxidase N-terminal" evidence="7">
    <location>
        <begin position="7"/>
        <end position="87"/>
    </location>
</feature>
<comment type="similarity">
    <text evidence="2">Belongs to the acyl-CoA dehydrogenase family.</text>
</comment>